<evidence type="ECO:0000313" key="1">
    <source>
        <dbReference type="EMBL" id="QLJ98483.1"/>
    </source>
</evidence>
<dbReference type="EMBL" id="CP058905">
    <property type="protein sequence ID" value="QLJ98483.1"/>
    <property type="molecule type" value="Genomic_DNA"/>
</dbReference>
<evidence type="ECO:0008006" key="2">
    <source>
        <dbReference type="Google" id="ProtNLM"/>
    </source>
</evidence>
<dbReference type="AlphaFoldDB" id="A0A7D6CCT5"/>
<gene>
    <name evidence="1" type="ORF">HZU44_28090</name>
</gene>
<name>A0A7D6CCT5_9ACTN</name>
<accession>A0A7D6CCT5</accession>
<protein>
    <recommendedName>
        <fullName evidence="2">Glycosyl transferase</fullName>
    </recommendedName>
</protein>
<reference evidence="1" key="1">
    <citation type="submission" date="2020-08" db="EMBL/GenBank/DDBJ databases">
        <title>A bifunctional nitrone conjugated secondary metabolite targeting the ribosome.</title>
        <authorList>
            <person name="Limbrick E.M."/>
            <person name="Graf M."/>
            <person name="Derewacz D.K."/>
            <person name="Nguyen F."/>
            <person name="Spraggins J.M."/>
            <person name="Wieland M."/>
            <person name="Ynigez-Gutierrez A.E."/>
            <person name="Reisman B.J."/>
            <person name="Zinshteyn B."/>
            <person name="McCulloch K."/>
            <person name="Iverson T.M."/>
            <person name="Green R."/>
            <person name="Wilson D.N."/>
            <person name="Bachmann B.O."/>
        </authorList>
    </citation>
    <scope>NUCLEOTIDE SEQUENCE</scope>
    <source>
        <strain evidence="1">Africana</strain>
    </source>
</reference>
<sequence>MTLMPYPSPDELHRRMLEAPPAELDGAAPVQVHSLVSHKHVPLYLFAIKSLAGYWRGVAAVVHDDGSLTDVDLALLEEQVLDVRVIRRPDADDMVQVMLEDHPLLAEVRRRNVRILQLVDYFLLGDAELVIGMDSDILFFGEPLEVMRWAAATERQPAFMYSQEQFASGRLPGGVRWIPEALPDVPYVPHMCCGFVCAHRRRFLDLDYLEVMMDRTPREILFRPRHVTQMFYSVLGGRLGDAAQPLGEPYRSGPWSRLPPAENRVLCHYFASIESPEVDDNIRRHPDLFLRALQQLEGAEQRG</sequence>
<organism evidence="1">
    <name type="scientific">Micromonospora carbonacea</name>
    <dbReference type="NCBI Taxonomy" id="47853"/>
    <lineage>
        <taxon>Bacteria</taxon>
        <taxon>Bacillati</taxon>
        <taxon>Actinomycetota</taxon>
        <taxon>Actinomycetes</taxon>
        <taxon>Micromonosporales</taxon>
        <taxon>Micromonosporaceae</taxon>
        <taxon>Micromonospora</taxon>
    </lineage>
</organism>
<proteinExistence type="predicted"/>